<proteinExistence type="predicted"/>
<feature type="domain" description="Response regulatory" evidence="10">
    <location>
        <begin position="1"/>
        <end position="116"/>
    </location>
</feature>
<protein>
    <recommendedName>
        <fullName evidence="2">histidine kinase</fullName>
        <ecNumber evidence="2">2.7.13.3</ecNumber>
    </recommendedName>
</protein>
<dbReference type="InterPro" id="IPR036890">
    <property type="entry name" value="HATPase_C_sf"/>
</dbReference>
<dbReference type="EC" id="2.7.13.3" evidence="2"/>
<keyword evidence="12" id="KW-1185">Reference proteome</keyword>
<evidence type="ECO:0000313" key="11">
    <source>
        <dbReference type="EMBL" id="EYD74744.1"/>
    </source>
</evidence>
<dbReference type="AlphaFoldDB" id="A0A017HLT8"/>
<dbReference type="SUPFAM" id="SSF55874">
    <property type="entry name" value="ATPase domain of HSP90 chaperone/DNA topoisomerase II/histidine kinase"/>
    <property type="match status" value="1"/>
</dbReference>
<dbReference type="Gene3D" id="3.30.565.10">
    <property type="entry name" value="Histidine kinase-like ATPase, C-terminal domain"/>
    <property type="match status" value="1"/>
</dbReference>
<evidence type="ECO:0000256" key="5">
    <source>
        <dbReference type="ARBA" id="ARBA00022741"/>
    </source>
</evidence>
<dbReference type="Pfam" id="PF02518">
    <property type="entry name" value="HATPase_c"/>
    <property type="match status" value="1"/>
</dbReference>
<comment type="caution">
    <text evidence="11">The sequence shown here is derived from an EMBL/GenBank/DDBJ whole genome shotgun (WGS) entry which is preliminary data.</text>
</comment>
<keyword evidence="7" id="KW-0067">ATP-binding</keyword>
<feature type="domain" description="Histidine kinase" evidence="9">
    <location>
        <begin position="146"/>
        <end position="333"/>
    </location>
</feature>
<dbReference type="Pfam" id="PF07568">
    <property type="entry name" value="HisKA_2"/>
    <property type="match status" value="1"/>
</dbReference>
<dbReference type="PROSITE" id="PS50110">
    <property type="entry name" value="RESPONSE_REGULATORY"/>
    <property type="match status" value="1"/>
</dbReference>
<organism evidence="11 12">
    <name type="scientific">Rubellimicrobium mesophilum DSM 19309</name>
    <dbReference type="NCBI Taxonomy" id="442562"/>
    <lineage>
        <taxon>Bacteria</taxon>
        <taxon>Pseudomonadati</taxon>
        <taxon>Pseudomonadota</taxon>
        <taxon>Alphaproteobacteria</taxon>
        <taxon>Rhodobacterales</taxon>
        <taxon>Roseobacteraceae</taxon>
        <taxon>Rubellimicrobium</taxon>
    </lineage>
</organism>
<dbReference type="PROSITE" id="PS50109">
    <property type="entry name" value="HIS_KIN"/>
    <property type="match status" value="1"/>
</dbReference>
<feature type="modified residue" description="4-aspartylphosphate" evidence="8">
    <location>
        <position position="51"/>
    </location>
</feature>
<evidence type="ECO:0000259" key="10">
    <source>
        <dbReference type="PROSITE" id="PS50110"/>
    </source>
</evidence>
<dbReference type="Gene3D" id="3.40.50.2300">
    <property type="match status" value="1"/>
</dbReference>
<dbReference type="SMART" id="SM00387">
    <property type="entry name" value="HATPase_c"/>
    <property type="match status" value="1"/>
</dbReference>
<dbReference type="GO" id="GO:0004673">
    <property type="term" value="F:protein histidine kinase activity"/>
    <property type="evidence" value="ECO:0007669"/>
    <property type="project" value="UniProtKB-EC"/>
</dbReference>
<dbReference type="Proteomes" id="UP000019666">
    <property type="component" value="Unassembled WGS sequence"/>
</dbReference>
<gene>
    <name evidence="11" type="ORF">Rumeso_03697</name>
</gene>
<dbReference type="RefSeq" id="WP_156362866.1">
    <property type="nucleotide sequence ID" value="NZ_KK088570.1"/>
</dbReference>
<dbReference type="STRING" id="442562.Rumeso_03697"/>
<dbReference type="CDD" id="cd00156">
    <property type="entry name" value="REC"/>
    <property type="match status" value="1"/>
</dbReference>
<dbReference type="InterPro" id="IPR011006">
    <property type="entry name" value="CheY-like_superfamily"/>
</dbReference>
<keyword evidence="5" id="KW-0547">Nucleotide-binding</keyword>
<dbReference type="GO" id="GO:0000160">
    <property type="term" value="P:phosphorelay signal transduction system"/>
    <property type="evidence" value="ECO:0007669"/>
    <property type="project" value="InterPro"/>
</dbReference>
<dbReference type="PANTHER" id="PTHR41523">
    <property type="entry name" value="TWO-COMPONENT SYSTEM SENSOR PROTEIN"/>
    <property type="match status" value="1"/>
</dbReference>
<evidence type="ECO:0000313" key="12">
    <source>
        <dbReference type="Proteomes" id="UP000019666"/>
    </source>
</evidence>
<dbReference type="HOGENOM" id="CLU_833891_0_0_5"/>
<dbReference type="PATRIC" id="fig|442562.3.peg.3644"/>
<name>A0A017HLT8_9RHOB</name>
<dbReference type="EMBL" id="AOSK01000108">
    <property type="protein sequence ID" value="EYD74744.1"/>
    <property type="molecule type" value="Genomic_DNA"/>
</dbReference>
<dbReference type="Gene3D" id="3.30.450.20">
    <property type="entry name" value="PAS domain"/>
    <property type="match status" value="1"/>
</dbReference>
<dbReference type="SUPFAM" id="SSF52172">
    <property type="entry name" value="CheY-like"/>
    <property type="match status" value="1"/>
</dbReference>
<evidence type="ECO:0000256" key="6">
    <source>
        <dbReference type="ARBA" id="ARBA00022777"/>
    </source>
</evidence>
<keyword evidence="3 8" id="KW-0597">Phosphoprotein</keyword>
<evidence type="ECO:0000259" key="9">
    <source>
        <dbReference type="PROSITE" id="PS50109"/>
    </source>
</evidence>
<accession>A0A017HLT8</accession>
<dbReference type="InterPro" id="IPR005467">
    <property type="entry name" value="His_kinase_dom"/>
</dbReference>
<dbReference type="OrthoDB" id="489241at2"/>
<evidence type="ECO:0000256" key="2">
    <source>
        <dbReference type="ARBA" id="ARBA00012438"/>
    </source>
</evidence>
<evidence type="ECO:0000256" key="4">
    <source>
        <dbReference type="ARBA" id="ARBA00022679"/>
    </source>
</evidence>
<dbReference type="GO" id="GO:0005524">
    <property type="term" value="F:ATP binding"/>
    <property type="evidence" value="ECO:0007669"/>
    <property type="project" value="UniProtKB-KW"/>
</dbReference>
<comment type="catalytic activity">
    <reaction evidence="1">
        <text>ATP + protein L-histidine = ADP + protein N-phospho-L-histidine.</text>
        <dbReference type="EC" id="2.7.13.3"/>
    </reaction>
</comment>
<reference evidence="11 12" key="1">
    <citation type="submission" date="2013-02" db="EMBL/GenBank/DDBJ databases">
        <authorList>
            <person name="Fiebig A."/>
            <person name="Goeker M."/>
            <person name="Klenk H.-P.P."/>
        </authorList>
    </citation>
    <scope>NUCLEOTIDE SEQUENCE [LARGE SCALE GENOMIC DNA]</scope>
    <source>
        <strain evidence="11 12">DSM 19309</strain>
    </source>
</reference>
<evidence type="ECO:0000256" key="8">
    <source>
        <dbReference type="PROSITE-ProRule" id="PRU00169"/>
    </source>
</evidence>
<dbReference type="SMART" id="SM00448">
    <property type="entry name" value="REC"/>
    <property type="match status" value="1"/>
</dbReference>
<dbReference type="Pfam" id="PF00072">
    <property type="entry name" value="Response_reg"/>
    <property type="match status" value="1"/>
</dbReference>
<keyword evidence="4" id="KW-0808">Transferase</keyword>
<evidence type="ECO:0000256" key="3">
    <source>
        <dbReference type="ARBA" id="ARBA00022553"/>
    </source>
</evidence>
<dbReference type="PANTHER" id="PTHR41523:SF8">
    <property type="entry name" value="ETHYLENE RESPONSE SENSOR PROTEIN"/>
    <property type="match status" value="1"/>
</dbReference>
<sequence length="333" mass="36105">MLTVDDEPDDRAMVRRQAEALYPQGEVIEAGSREDLEAALAGPPFDPVVTDLALKWGNGREVLARVRALHPTCPVIMFTDSGDETTAVELMKAGLDDYVVKSARQLPRLRASMKIAVESARNRTALSARERQLASALEHQQTIVRELHHRVKNNLQTITSLLGMRARTRGGEVAAELKDLAGRMRALGLVQARIYDTETLHDVDFASALDDMASELVRIHGNGHVRLVRSFNGPLTLDVARAMPLGLLCYEVILNALKHAWPLGQAGCLTVELRIEASGPEVRIADNGVGFTESSVAEGLGTQLTRALAREAGVDVDSRTGAGHGTTVTLRLS</sequence>
<dbReference type="InterPro" id="IPR003594">
    <property type="entry name" value="HATPase_dom"/>
</dbReference>
<evidence type="ECO:0000256" key="7">
    <source>
        <dbReference type="ARBA" id="ARBA00022840"/>
    </source>
</evidence>
<keyword evidence="6" id="KW-0418">Kinase</keyword>
<evidence type="ECO:0000256" key="1">
    <source>
        <dbReference type="ARBA" id="ARBA00000085"/>
    </source>
</evidence>
<dbReference type="InterPro" id="IPR011495">
    <property type="entry name" value="Sig_transdc_His_kin_sub2_dim/P"/>
</dbReference>
<dbReference type="InterPro" id="IPR001789">
    <property type="entry name" value="Sig_transdc_resp-reg_receiver"/>
</dbReference>